<evidence type="ECO:0000313" key="3">
    <source>
        <dbReference type="Proteomes" id="UP000663464"/>
    </source>
</evidence>
<sequence length="238" mass="26778">MNSSNSNFTKIAEELGKISYKANIQWSQLNKIINRQIANSSSKNIFLMKSSIDDLSKNIGSMVTNYNLNTENIIKQTNSINYEMLSAVTNSINNIDFSNITKAARMASEKLTELSAETLNELSNINENEILSSINNVETLSQEPELSSIFIGNNIDIDQEFTSLKSSAANKSNINLLAILGFLLSLLSFMFNVYQYTNDDSLKLINKQIEIMNEQKRVLDSINNVLINQEKILENKSQ</sequence>
<keyword evidence="1" id="KW-1133">Transmembrane helix</keyword>
<evidence type="ECO:0000313" key="2">
    <source>
        <dbReference type="EMBL" id="QRI54868.1"/>
    </source>
</evidence>
<keyword evidence="1" id="KW-0812">Transmembrane</keyword>
<feature type="transmembrane region" description="Helical" evidence="1">
    <location>
        <begin position="174"/>
        <end position="194"/>
    </location>
</feature>
<gene>
    <name evidence="2" type="ORF">JQS73_07165</name>
</gene>
<dbReference type="RefSeq" id="WP_047403698.1">
    <property type="nucleotide sequence ID" value="NZ_CP069280.1"/>
</dbReference>
<proteinExistence type="predicted"/>
<keyword evidence="1" id="KW-0472">Membrane</keyword>
<dbReference type="AlphaFoldDB" id="A0ABD7CNU5"/>
<accession>A0ABD7CNU5</accession>
<dbReference type="Proteomes" id="UP000663464">
    <property type="component" value="Chromosome"/>
</dbReference>
<name>A0ABD7CNU5_CLOBO</name>
<protein>
    <submittedName>
        <fullName evidence="2">Uncharacterized protein</fullName>
    </submittedName>
</protein>
<reference evidence="2 3" key="1">
    <citation type="journal article" date="2014" name="J. Infect. Dis.">
        <title>Molecular characterization of a novel botulinum neurotoxin type H gene.</title>
        <authorList>
            <person name="Dover N."/>
            <person name="Barash J.R."/>
            <person name="Hill K.K."/>
            <person name="Xie G."/>
            <person name="Arnon S.S."/>
        </authorList>
    </citation>
    <scope>NUCLEOTIDE SEQUENCE [LARGE SCALE GENOMIC DNA]</scope>
    <source>
        <strain evidence="2 3">IBCA10-7060</strain>
    </source>
</reference>
<dbReference type="EMBL" id="CP069280">
    <property type="protein sequence ID" value="QRI54868.1"/>
    <property type="molecule type" value="Genomic_DNA"/>
</dbReference>
<organism evidence="2 3">
    <name type="scientific">Clostridium botulinum</name>
    <dbReference type="NCBI Taxonomy" id="1491"/>
    <lineage>
        <taxon>Bacteria</taxon>
        <taxon>Bacillati</taxon>
        <taxon>Bacillota</taxon>
        <taxon>Clostridia</taxon>
        <taxon>Eubacteriales</taxon>
        <taxon>Clostridiaceae</taxon>
        <taxon>Clostridium</taxon>
    </lineage>
</organism>
<evidence type="ECO:0000256" key="1">
    <source>
        <dbReference type="SAM" id="Phobius"/>
    </source>
</evidence>